<accession>A0ABU6WQG1</accession>
<sequence length="132" mass="15158">MSTTPRRSETLDYHDNGWEQGVVGWTPFAPRILRVQFPRSFTKLTDMGYDGSTDPKDLLDTFEGRMNCECAGDSMRYKTFPVTLAVQAMRWFNSLPVGSISSFSDIRRGYENNTSFSILFIIRRAVPRYPVL</sequence>
<dbReference type="EMBL" id="JASCZI010181903">
    <property type="protein sequence ID" value="MED6186348.1"/>
    <property type="molecule type" value="Genomic_DNA"/>
</dbReference>
<proteinExistence type="predicted"/>
<evidence type="ECO:0000313" key="1">
    <source>
        <dbReference type="EMBL" id="MED6186348.1"/>
    </source>
</evidence>
<comment type="caution">
    <text evidence="1">The sequence shown here is derived from an EMBL/GenBank/DDBJ whole genome shotgun (WGS) entry which is preliminary data.</text>
</comment>
<evidence type="ECO:0000313" key="2">
    <source>
        <dbReference type="Proteomes" id="UP001341840"/>
    </source>
</evidence>
<keyword evidence="2" id="KW-1185">Reference proteome</keyword>
<dbReference type="Proteomes" id="UP001341840">
    <property type="component" value="Unassembled WGS sequence"/>
</dbReference>
<gene>
    <name evidence="1" type="ORF">PIB30_065784</name>
</gene>
<name>A0ABU6WQG1_9FABA</name>
<reference evidence="1 2" key="1">
    <citation type="journal article" date="2023" name="Plants (Basel)">
        <title>Bridging the Gap: Combining Genomics and Transcriptomics Approaches to Understand Stylosanthes scabra, an Orphan Legume from the Brazilian Caatinga.</title>
        <authorList>
            <person name="Ferreira-Neto J.R.C."/>
            <person name="da Silva M.D."/>
            <person name="Binneck E."/>
            <person name="de Melo N.F."/>
            <person name="da Silva R.H."/>
            <person name="de Melo A.L.T.M."/>
            <person name="Pandolfi V."/>
            <person name="Bustamante F.O."/>
            <person name="Brasileiro-Vidal A.C."/>
            <person name="Benko-Iseppon A.M."/>
        </authorList>
    </citation>
    <scope>NUCLEOTIDE SEQUENCE [LARGE SCALE GENOMIC DNA]</scope>
    <source>
        <tissue evidence="1">Leaves</tissue>
    </source>
</reference>
<organism evidence="1 2">
    <name type="scientific">Stylosanthes scabra</name>
    <dbReference type="NCBI Taxonomy" id="79078"/>
    <lineage>
        <taxon>Eukaryota</taxon>
        <taxon>Viridiplantae</taxon>
        <taxon>Streptophyta</taxon>
        <taxon>Embryophyta</taxon>
        <taxon>Tracheophyta</taxon>
        <taxon>Spermatophyta</taxon>
        <taxon>Magnoliopsida</taxon>
        <taxon>eudicotyledons</taxon>
        <taxon>Gunneridae</taxon>
        <taxon>Pentapetalae</taxon>
        <taxon>rosids</taxon>
        <taxon>fabids</taxon>
        <taxon>Fabales</taxon>
        <taxon>Fabaceae</taxon>
        <taxon>Papilionoideae</taxon>
        <taxon>50 kb inversion clade</taxon>
        <taxon>dalbergioids sensu lato</taxon>
        <taxon>Dalbergieae</taxon>
        <taxon>Pterocarpus clade</taxon>
        <taxon>Stylosanthes</taxon>
    </lineage>
</organism>
<protein>
    <submittedName>
        <fullName evidence="1">Uncharacterized protein</fullName>
    </submittedName>
</protein>